<dbReference type="SUPFAM" id="SSF81321">
    <property type="entry name" value="Family A G protein-coupled receptor-like"/>
    <property type="match status" value="1"/>
</dbReference>
<dbReference type="OrthoDB" id="6159456at2759"/>
<evidence type="ECO:0000256" key="4">
    <source>
        <dbReference type="ARBA" id="ARBA00022692"/>
    </source>
</evidence>
<feature type="transmembrane region" description="Helical" evidence="10">
    <location>
        <begin position="65"/>
        <end position="85"/>
    </location>
</feature>
<comment type="similarity">
    <text evidence="2">Belongs to the G-protein coupled receptor 1 family.</text>
</comment>
<evidence type="ECO:0000256" key="8">
    <source>
        <dbReference type="ARBA" id="ARBA00023170"/>
    </source>
</evidence>
<keyword evidence="4 10" id="KW-0812">Transmembrane</keyword>
<dbReference type="AlphaFoldDB" id="A0A226EA97"/>
<dbReference type="Gene3D" id="1.20.1070.10">
    <property type="entry name" value="Rhodopsin 7-helix transmembrane proteins"/>
    <property type="match status" value="2"/>
</dbReference>
<evidence type="ECO:0000256" key="10">
    <source>
        <dbReference type="SAM" id="Phobius"/>
    </source>
</evidence>
<keyword evidence="8 12" id="KW-0675">Receptor</keyword>
<comment type="subcellular location">
    <subcellularLocation>
        <location evidence="1">Cell membrane</location>
        <topology evidence="1">Multi-pass membrane protein</topology>
    </subcellularLocation>
</comment>
<evidence type="ECO:0000256" key="7">
    <source>
        <dbReference type="ARBA" id="ARBA00023136"/>
    </source>
</evidence>
<keyword evidence="13" id="KW-1185">Reference proteome</keyword>
<keyword evidence="3" id="KW-1003">Cell membrane</keyword>
<evidence type="ECO:0000256" key="6">
    <source>
        <dbReference type="ARBA" id="ARBA00023040"/>
    </source>
</evidence>
<keyword evidence="6" id="KW-0297">G-protein coupled receptor</keyword>
<proteinExistence type="inferred from homology"/>
<feature type="domain" description="G-protein coupled receptors family 1 profile" evidence="11">
    <location>
        <begin position="1"/>
        <end position="262"/>
    </location>
</feature>
<feature type="transmembrane region" description="Helical" evidence="10">
    <location>
        <begin position="21"/>
        <end position="45"/>
    </location>
</feature>
<dbReference type="Proteomes" id="UP000198287">
    <property type="component" value="Unassembled WGS sequence"/>
</dbReference>
<dbReference type="PROSITE" id="PS50262">
    <property type="entry name" value="G_PROTEIN_RECEP_F1_2"/>
    <property type="match status" value="1"/>
</dbReference>
<dbReference type="PRINTS" id="PR00237">
    <property type="entry name" value="GPCRRHODOPSN"/>
</dbReference>
<dbReference type="InterPro" id="IPR000276">
    <property type="entry name" value="GPCR_Rhodpsn"/>
</dbReference>
<dbReference type="GO" id="GO:0004930">
    <property type="term" value="F:G protein-coupled receptor activity"/>
    <property type="evidence" value="ECO:0007669"/>
    <property type="project" value="UniProtKB-KW"/>
</dbReference>
<dbReference type="InterPro" id="IPR050569">
    <property type="entry name" value="TAAR"/>
</dbReference>
<gene>
    <name evidence="12" type="ORF">Fcan01_10335</name>
</gene>
<sequence length="322" mass="35652">MRPFEHDPEQEHFKRSTLAKVVGCLAFSALAISGIFGNSLVIYTISVDPAVQVKTNLSNLPILNLAYTDLMTTGMVCIPGAVFILCDEYSGGRIFCLIWSLTNLLGFITTMGLLAVISVDRFIFDYDFWGGVCDITWISMGPDNPPAFLYGVFCTLWFFVMPSSIILVANLLIIQNSKEKRHAGKLQHNKETKTEAKANSKILKAMIIVIASYFVLTFPSGCVKVSKVLGGEKGPARFIPGWFTTTTSLLQLSASIVNPLIYGLFRKDFRQSYARTWKKVVQANTTNVSSGSLCDGGVRKLHFQSLPLALIFTPKNNSFQQF</sequence>
<evidence type="ECO:0000256" key="2">
    <source>
        <dbReference type="ARBA" id="ARBA00010663"/>
    </source>
</evidence>
<organism evidence="12 13">
    <name type="scientific">Folsomia candida</name>
    <name type="common">Springtail</name>
    <dbReference type="NCBI Taxonomy" id="158441"/>
    <lineage>
        <taxon>Eukaryota</taxon>
        <taxon>Metazoa</taxon>
        <taxon>Ecdysozoa</taxon>
        <taxon>Arthropoda</taxon>
        <taxon>Hexapoda</taxon>
        <taxon>Collembola</taxon>
        <taxon>Entomobryomorpha</taxon>
        <taxon>Isotomoidea</taxon>
        <taxon>Isotomidae</taxon>
        <taxon>Proisotominae</taxon>
        <taxon>Folsomia</taxon>
    </lineage>
</organism>
<evidence type="ECO:0000259" key="11">
    <source>
        <dbReference type="PROSITE" id="PS50262"/>
    </source>
</evidence>
<name>A0A226EA97_FOLCA</name>
<evidence type="ECO:0000313" key="13">
    <source>
        <dbReference type="Proteomes" id="UP000198287"/>
    </source>
</evidence>
<evidence type="ECO:0000256" key="5">
    <source>
        <dbReference type="ARBA" id="ARBA00022989"/>
    </source>
</evidence>
<evidence type="ECO:0000313" key="12">
    <source>
        <dbReference type="EMBL" id="OXA54465.1"/>
    </source>
</evidence>
<feature type="transmembrane region" description="Helical" evidence="10">
    <location>
        <begin position="147"/>
        <end position="173"/>
    </location>
</feature>
<evidence type="ECO:0000256" key="1">
    <source>
        <dbReference type="ARBA" id="ARBA00004651"/>
    </source>
</evidence>
<protein>
    <submittedName>
        <fullName evidence="12">Alpha-1A adrenergic receptor</fullName>
    </submittedName>
</protein>
<feature type="transmembrane region" description="Helical" evidence="10">
    <location>
        <begin position="202"/>
        <end position="221"/>
    </location>
</feature>
<keyword evidence="7 10" id="KW-0472">Membrane</keyword>
<dbReference type="InterPro" id="IPR017452">
    <property type="entry name" value="GPCR_Rhodpsn_7TM"/>
</dbReference>
<keyword evidence="5 10" id="KW-1133">Transmembrane helix</keyword>
<dbReference type="GO" id="GO:0005886">
    <property type="term" value="C:plasma membrane"/>
    <property type="evidence" value="ECO:0007669"/>
    <property type="project" value="UniProtKB-SubCell"/>
</dbReference>
<comment type="caution">
    <text evidence="12">The sequence shown here is derived from an EMBL/GenBank/DDBJ whole genome shotgun (WGS) entry which is preliminary data.</text>
</comment>
<feature type="transmembrane region" description="Helical" evidence="10">
    <location>
        <begin position="97"/>
        <end position="119"/>
    </location>
</feature>
<evidence type="ECO:0000256" key="9">
    <source>
        <dbReference type="ARBA" id="ARBA00023224"/>
    </source>
</evidence>
<dbReference type="Pfam" id="PF00001">
    <property type="entry name" value="7tm_1"/>
    <property type="match status" value="2"/>
</dbReference>
<dbReference type="CDD" id="cd00637">
    <property type="entry name" value="7tm_classA_rhodopsin-like"/>
    <property type="match status" value="1"/>
</dbReference>
<accession>A0A226EA97</accession>
<keyword evidence="9" id="KW-0807">Transducer</keyword>
<feature type="transmembrane region" description="Helical" evidence="10">
    <location>
        <begin position="241"/>
        <end position="265"/>
    </location>
</feature>
<evidence type="ECO:0000256" key="3">
    <source>
        <dbReference type="ARBA" id="ARBA00022475"/>
    </source>
</evidence>
<dbReference type="PANTHER" id="PTHR24249">
    <property type="entry name" value="HISTAMINE RECEPTOR-RELATED G-PROTEIN COUPLED RECEPTOR"/>
    <property type="match status" value="1"/>
</dbReference>
<dbReference type="EMBL" id="LNIX01000005">
    <property type="protein sequence ID" value="OXA54465.1"/>
    <property type="molecule type" value="Genomic_DNA"/>
</dbReference>
<reference evidence="12 13" key="1">
    <citation type="submission" date="2015-12" db="EMBL/GenBank/DDBJ databases">
        <title>The genome of Folsomia candida.</title>
        <authorList>
            <person name="Faddeeva A."/>
            <person name="Derks M.F."/>
            <person name="Anvar Y."/>
            <person name="Smit S."/>
            <person name="Van Straalen N."/>
            <person name="Roelofs D."/>
        </authorList>
    </citation>
    <scope>NUCLEOTIDE SEQUENCE [LARGE SCALE GENOMIC DNA]</scope>
    <source>
        <strain evidence="12 13">VU population</strain>
        <tissue evidence="12">Whole body</tissue>
    </source>
</reference>